<protein>
    <submittedName>
        <fullName evidence="3">SCP domain-containing protein</fullName>
    </submittedName>
</protein>
<name>A0A183GWJ4_HELPZ</name>
<dbReference type="SUPFAM" id="SSF55797">
    <property type="entry name" value="PR-1-like"/>
    <property type="match status" value="1"/>
</dbReference>
<reference evidence="1 2" key="1">
    <citation type="submission" date="2018-11" db="EMBL/GenBank/DDBJ databases">
        <authorList>
            <consortium name="Pathogen Informatics"/>
        </authorList>
    </citation>
    <scope>NUCLEOTIDE SEQUENCE [LARGE SCALE GENOMIC DNA]</scope>
</reference>
<evidence type="ECO:0000313" key="2">
    <source>
        <dbReference type="Proteomes" id="UP000050761"/>
    </source>
</evidence>
<dbReference type="AlphaFoldDB" id="A0A183GWJ4"/>
<reference evidence="3" key="2">
    <citation type="submission" date="2019-09" db="UniProtKB">
        <authorList>
            <consortium name="WormBaseParasite"/>
        </authorList>
    </citation>
    <scope>IDENTIFICATION</scope>
</reference>
<organism evidence="2 3">
    <name type="scientific">Heligmosomoides polygyrus</name>
    <name type="common">Parasitic roundworm</name>
    <dbReference type="NCBI Taxonomy" id="6339"/>
    <lineage>
        <taxon>Eukaryota</taxon>
        <taxon>Metazoa</taxon>
        <taxon>Ecdysozoa</taxon>
        <taxon>Nematoda</taxon>
        <taxon>Chromadorea</taxon>
        <taxon>Rhabditida</taxon>
        <taxon>Rhabditina</taxon>
        <taxon>Rhabditomorpha</taxon>
        <taxon>Strongyloidea</taxon>
        <taxon>Heligmosomidae</taxon>
        <taxon>Heligmosomoides</taxon>
    </lineage>
</organism>
<dbReference type="OrthoDB" id="5820037at2759"/>
<dbReference type="InterPro" id="IPR035940">
    <property type="entry name" value="CAP_sf"/>
</dbReference>
<dbReference type="Gene3D" id="3.40.33.10">
    <property type="entry name" value="CAP"/>
    <property type="match status" value="1"/>
</dbReference>
<keyword evidence="2" id="KW-1185">Reference proteome</keyword>
<accession>A0A183GWJ4</accession>
<sequence>IAWAKNHEFGCGVVNCNGTYNVVCNYTPGGSRLREVFYLQGEPCTMCPEEMTCDQTMGLCELLNGNTGAISAFLTISSLMLIKYLV</sequence>
<dbReference type="WBParaSite" id="HPBE_0002706401-mRNA-1">
    <property type="protein sequence ID" value="HPBE_0002706401-mRNA-1"/>
    <property type="gene ID" value="HPBE_0002706401"/>
</dbReference>
<dbReference type="EMBL" id="UZAH01041859">
    <property type="protein sequence ID" value="VDP60757.1"/>
    <property type="molecule type" value="Genomic_DNA"/>
</dbReference>
<evidence type="ECO:0000313" key="1">
    <source>
        <dbReference type="EMBL" id="VDP60757.1"/>
    </source>
</evidence>
<proteinExistence type="predicted"/>
<dbReference type="Proteomes" id="UP000050761">
    <property type="component" value="Unassembled WGS sequence"/>
</dbReference>
<evidence type="ECO:0000313" key="3">
    <source>
        <dbReference type="WBParaSite" id="HPBE_0002706401-mRNA-1"/>
    </source>
</evidence>
<gene>
    <name evidence="1" type="ORF">HPBE_LOCUS27063</name>
</gene>
<accession>A0A3P8E9L8</accession>